<evidence type="ECO:0000313" key="3">
    <source>
        <dbReference type="Proteomes" id="UP000799779"/>
    </source>
</evidence>
<feature type="compositionally biased region" description="Basic and acidic residues" evidence="1">
    <location>
        <begin position="341"/>
        <end position="357"/>
    </location>
</feature>
<accession>A0A6A5W3A9</accession>
<sequence>MLESSEKQSGAQSCMIESQCSSRSSPEKAIASLEKYVKNHQSDIKKEIPEVTNAGKNNRSQGPVAKGIVDAIIGGRKGKADHNSSSNSKPLPKGSRQNTENLERDEPRRREGKATSDQASTSPERPQSPRHHDRHSKAHPSTSQHPSQHPQPPAGTPVGSCEEKADQKLSQYSQPPTGVDYNQREGKAGQHPFQYSQPPVEMQRIQGEIWLRAPTGDVAMHYSQQNQADQLSEGSGEGDENSDGDYGSDGSDSGGENGSDRGRDGECDDGSNSGNDKNVYGKNHMSDHVLRSYTGEGYGDVDQYNEDRLYDNSGNHGSEGNSGWQGDGQHQDGHANAPLDGDSRMNGKHEIHNNMQP</sequence>
<dbReference type="AlphaFoldDB" id="A0A6A5W3A9"/>
<gene>
    <name evidence="2" type="ORF">P154DRAFT_538080</name>
</gene>
<feature type="compositionally biased region" description="Polar residues" evidence="1">
    <location>
        <begin position="7"/>
        <end position="24"/>
    </location>
</feature>
<feature type="region of interest" description="Disordered" evidence="1">
    <location>
        <begin position="216"/>
        <end position="357"/>
    </location>
</feature>
<feature type="compositionally biased region" description="Basic and acidic residues" evidence="1">
    <location>
        <begin position="101"/>
        <end position="114"/>
    </location>
</feature>
<reference evidence="2" key="1">
    <citation type="journal article" date="2020" name="Stud. Mycol.">
        <title>101 Dothideomycetes genomes: a test case for predicting lifestyles and emergence of pathogens.</title>
        <authorList>
            <person name="Haridas S."/>
            <person name="Albert R."/>
            <person name="Binder M."/>
            <person name="Bloem J."/>
            <person name="Labutti K."/>
            <person name="Salamov A."/>
            <person name="Andreopoulos B."/>
            <person name="Baker S."/>
            <person name="Barry K."/>
            <person name="Bills G."/>
            <person name="Bluhm B."/>
            <person name="Cannon C."/>
            <person name="Castanera R."/>
            <person name="Culley D."/>
            <person name="Daum C."/>
            <person name="Ezra D."/>
            <person name="Gonzalez J."/>
            <person name="Henrissat B."/>
            <person name="Kuo A."/>
            <person name="Liang C."/>
            <person name="Lipzen A."/>
            <person name="Lutzoni F."/>
            <person name="Magnuson J."/>
            <person name="Mondo S."/>
            <person name="Nolan M."/>
            <person name="Ohm R."/>
            <person name="Pangilinan J."/>
            <person name="Park H.-J."/>
            <person name="Ramirez L."/>
            <person name="Alfaro M."/>
            <person name="Sun H."/>
            <person name="Tritt A."/>
            <person name="Yoshinaga Y."/>
            <person name="Zwiers L.-H."/>
            <person name="Turgeon B."/>
            <person name="Goodwin S."/>
            <person name="Spatafora J."/>
            <person name="Crous P."/>
            <person name="Grigoriev I."/>
        </authorList>
    </citation>
    <scope>NUCLEOTIDE SEQUENCE</scope>
    <source>
        <strain evidence="2">CBS 123094</strain>
    </source>
</reference>
<feature type="compositionally biased region" description="Low complexity" evidence="1">
    <location>
        <begin position="139"/>
        <end position="148"/>
    </location>
</feature>
<keyword evidence="3" id="KW-1185">Reference proteome</keyword>
<feature type="compositionally biased region" description="Polar residues" evidence="1">
    <location>
        <begin position="115"/>
        <end position="125"/>
    </location>
</feature>
<feature type="compositionally biased region" description="Polar residues" evidence="1">
    <location>
        <begin position="83"/>
        <end position="100"/>
    </location>
</feature>
<protein>
    <submittedName>
        <fullName evidence="2">Uncharacterized protein</fullName>
    </submittedName>
</protein>
<evidence type="ECO:0000256" key="1">
    <source>
        <dbReference type="SAM" id="MobiDB-lite"/>
    </source>
</evidence>
<dbReference type="Proteomes" id="UP000799779">
    <property type="component" value="Unassembled WGS sequence"/>
</dbReference>
<dbReference type="EMBL" id="ML977626">
    <property type="protein sequence ID" value="KAF1996392.1"/>
    <property type="molecule type" value="Genomic_DNA"/>
</dbReference>
<feature type="region of interest" description="Disordered" evidence="1">
    <location>
        <begin position="1"/>
        <end position="200"/>
    </location>
</feature>
<feature type="compositionally biased region" description="Low complexity" evidence="1">
    <location>
        <begin position="312"/>
        <end position="322"/>
    </location>
</feature>
<feature type="compositionally biased region" description="Basic and acidic residues" evidence="1">
    <location>
        <begin position="35"/>
        <end position="49"/>
    </location>
</feature>
<organism evidence="2 3">
    <name type="scientific">Amniculicola lignicola CBS 123094</name>
    <dbReference type="NCBI Taxonomy" id="1392246"/>
    <lineage>
        <taxon>Eukaryota</taxon>
        <taxon>Fungi</taxon>
        <taxon>Dikarya</taxon>
        <taxon>Ascomycota</taxon>
        <taxon>Pezizomycotina</taxon>
        <taxon>Dothideomycetes</taxon>
        <taxon>Pleosporomycetidae</taxon>
        <taxon>Pleosporales</taxon>
        <taxon>Amniculicolaceae</taxon>
        <taxon>Amniculicola</taxon>
    </lineage>
</organism>
<evidence type="ECO:0000313" key="2">
    <source>
        <dbReference type="EMBL" id="KAF1996392.1"/>
    </source>
</evidence>
<feature type="compositionally biased region" description="Basic residues" evidence="1">
    <location>
        <begin position="128"/>
        <end position="138"/>
    </location>
</feature>
<name>A0A6A5W3A9_9PLEO</name>
<proteinExistence type="predicted"/>